<organism evidence="1 2">
    <name type="scientific">Gossypium stocksii</name>
    <dbReference type="NCBI Taxonomy" id="47602"/>
    <lineage>
        <taxon>Eukaryota</taxon>
        <taxon>Viridiplantae</taxon>
        <taxon>Streptophyta</taxon>
        <taxon>Embryophyta</taxon>
        <taxon>Tracheophyta</taxon>
        <taxon>Spermatophyta</taxon>
        <taxon>Magnoliopsida</taxon>
        <taxon>eudicotyledons</taxon>
        <taxon>Gunneridae</taxon>
        <taxon>Pentapetalae</taxon>
        <taxon>rosids</taxon>
        <taxon>malvids</taxon>
        <taxon>Malvales</taxon>
        <taxon>Malvaceae</taxon>
        <taxon>Malvoideae</taxon>
        <taxon>Gossypium</taxon>
    </lineage>
</organism>
<sequence>MSKTLQAGCTDEACKRVKDSMPTPDSSFMPQDKIALENEVDTQVFYPDKDGKMLGYGCGMTKSRLFGYG</sequence>
<gene>
    <name evidence="1" type="ORF">J1N35_001259</name>
</gene>
<keyword evidence="2" id="KW-1185">Reference proteome</keyword>
<reference evidence="1 2" key="1">
    <citation type="journal article" date="2021" name="Plant Biotechnol. J.">
        <title>Multi-omics assisted identification of the key and species-specific regulatory components of drought-tolerant mechanisms in Gossypium stocksii.</title>
        <authorList>
            <person name="Yu D."/>
            <person name="Ke L."/>
            <person name="Zhang D."/>
            <person name="Wu Y."/>
            <person name="Sun Y."/>
            <person name="Mei J."/>
            <person name="Sun J."/>
            <person name="Sun Y."/>
        </authorList>
    </citation>
    <scope>NUCLEOTIDE SEQUENCE [LARGE SCALE GENOMIC DNA]</scope>
    <source>
        <strain evidence="2">cv. E1</strain>
        <tissue evidence="1">Leaf</tissue>
    </source>
</reference>
<name>A0A9D3WJ12_9ROSI</name>
<evidence type="ECO:0000313" key="2">
    <source>
        <dbReference type="Proteomes" id="UP000828251"/>
    </source>
</evidence>
<dbReference type="Proteomes" id="UP000828251">
    <property type="component" value="Unassembled WGS sequence"/>
</dbReference>
<dbReference type="EMBL" id="JAIQCV010000001">
    <property type="protein sequence ID" value="KAH1129881.1"/>
    <property type="molecule type" value="Genomic_DNA"/>
</dbReference>
<dbReference type="OrthoDB" id="999835at2759"/>
<accession>A0A9D3WJ12</accession>
<dbReference type="AlphaFoldDB" id="A0A9D3WJ12"/>
<comment type="caution">
    <text evidence="1">The sequence shown here is derived from an EMBL/GenBank/DDBJ whole genome shotgun (WGS) entry which is preliminary data.</text>
</comment>
<proteinExistence type="predicted"/>
<evidence type="ECO:0000313" key="1">
    <source>
        <dbReference type="EMBL" id="KAH1129881.1"/>
    </source>
</evidence>
<protein>
    <submittedName>
        <fullName evidence="1">Uncharacterized protein</fullName>
    </submittedName>
</protein>